<feature type="domain" description="Zinc finger PHD-type" evidence="7">
    <location>
        <begin position="296"/>
        <end position="362"/>
    </location>
</feature>
<dbReference type="OrthoDB" id="1142734at2759"/>
<proteinExistence type="predicted"/>
<protein>
    <recommendedName>
        <fullName evidence="7">Zinc finger PHD-type domain-containing protein</fullName>
    </recommendedName>
</protein>
<dbReference type="CDD" id="cd15565">
    <property type="entry name" value="PHD2_NSD"/>
    <property type="match status" value="1"/>
</dbReference>
<dbReference type="GO" id="GO:0005634">
    <property type="term" value="C:nucleus"/>
    <property type="evidence" value="ECO:0007669"/>
    <property type="project" value="UniProtKB-SubCell"/>
</dbReference>
<dbReference type="EMBL" id="CAEKKB010000004">
    <property type="protein sequence ID" value="CAB4308514.1"/>
    <property type="molecule type" value="Genomic_DNA"/>
</dbReference>
<evidence type="ECO:0000256" key="6">
    <source>
        <dbReference type="SAM" id="MobiDB-lite"/>
    </source>
</evidence>
<accession>A0A6J5XBM4</accession>
<evidence type="ECO:0000256" key="2">
    <source>
        <dbReference type="ARBA" id="ARBA00022723"/>
    </source>
</evidence>
<feature type="compositionally biased region" description="Basic and acidic residues" evidence="6">
    <location>
        <begin position="495"/>
        <end position="514"/>
    </location>
</feature>
<feature type="domain" description="Zinc finger PHD-type" evidence="7">
    <location>
        <begin position="236"/>
        <end position="291"/>
    </location>
</feature>
<reference evidence="9" key="1">
    <citation type="journal article" date="2020" name="Genome Biol.">
        <title>Gamete binning: chromosome-level and haplotype-resolved genome assembly enabled by high-throughput single-cell sequencing of gamete genomes.</title>
        <authorList>
            <person name="Campoy J.A."/>
            <person name="Sun H."/>
            <person name="Goel M."/>
            <person name="Jiao W.-B."/>
            <person name="Folz-Donahue K."/>
            <person name="Wang N."/>
            <person name="Rubio M."/>
            <person name="Liu C."/>
            <person name="Kukat C."/>
            <person name="Ruiz D."/>
            <person name="Huettel B."/>
            <person name="Schneeberger K."/>
        </authorList>
    </citation>
    <scope>NUCLEOTIDE SEQUENCE [LARGE SCALE GENOMIC DNA]</scope>
    <source>
        <strain evidence="9">cv. Rojo Pasion</strain>
    </source>
</reference>
<evidence type="ECO:0000313" key="8">
    <source>
        <dbReference type="EMBL" id="CAB4308514.1"/>
    </source>
</evidence>
<name>A0A6J5XBM4_PRUAR</name>
<dbReference type="Pfam" id="PF12047">
    <property type="entry name" value="DNMT1-RFD"/>
    <property type="match status" value="1"/>
</dbReference>
<evidence type="ECO:0000256" key="3">
    <source>
        <dbReference type="ARBA" id="ARBA00022771"/>
    </source>
</evidence>
<dbReference type="InterPro" id="IPR055198">
    <property type="entry name" value="NSD_PHD"/>
</dbReference>
<dbReference type="InterPro" id="IPR022702">
    <property type="entry name" value="Cytosine_MeTrfase1_RFD"/>
</dbReference>
<dbReference type="Pfam" id="PF22908">
    <property type="entry name" value="PHD_NSD"/>
    <property type="match status" value="1"/>
</dbReference>
<evidence type="ECO:0000256" key="1">
    <source>
        <dbReference type="ARBA" id="ARBA00004123"/>
    </source>
</evidence>
<evidence type="ECO:0000313" key="9">
    <source>
        <dbReference type="Proteomes" id="UP000507245"/>
    </source>
</evidence>
<dbReference type="InterPro" id="IPR013083">
    <property type="entry name" value="Znf_RING/FYVE/PHD"/>
</dbReference>
<organism evidence="8 9">
    <name type="scientific">Prunus armeniaca</name>
    <name type="common">Apricot</name>
    <name type="synonym">Armeniaca vulgaris</name>
    <dbReference type="NCBI Taxonomy" id="36596"/>
    <lineage>
        <taxon>Eukaryota</taxon>
        <taxon>Viridiplantae</taxon>
        <taxon>Streptophyta</taxon>
        <taxon>Embryophyta</taxon>
        <taxon>Tracheophyta</taxon>
        <taxon>Spermatophyta</taxon>
        <taxon>Magnoliopsida</taxon>
        <taxon>eudicotyledons</taxon>
        <taxon>Gunneridae</taxon>
        <taxon>Pentapetalae</taxon>
        <taxon>rosids</taxon>
        <taxon>fabids</taxon>
        <taxon>Rosales</taxon>
        <taxon>Rosaceae</taxon>
        <taxon>Amygdaloideae</taxon>
        <taxon>Amygdaleae</taxon>
        <taxon>Prunus</taxon>
    </lineage>
</organism>
<dbReference type="SMART" id="SM00249">
    <property type="entry name" value="PHD"/>
    <property type="match status" value="3"/>
</dbReference>
<keyword evidence="9" id="KW-1185">Reference proteome</keyword>
<feature type="domain" description="Zinc finger PHD-type" evidence="7">
    <location>
        <begin position="363"/>
        <end position="433"/>
    </location>
</feature>
<evidence type="ECO:0000259" key="7">
    <source>
        <dbReference type="SMART" id="SM00249"/>
    </source>
</evidence>
<feature type="compositionally biased region" description="Basic and acidic residues" evidence="6">
    <location>
        <begin position="538"/>
        <end position="553"/>
    </location>
</feature>
<feature type="region of interest" description="Disordered" evidence="6">
    <location>
        <begin position="494"/>
        <end position="516"/>
    </location>
</feature>
<dbReference type="GO" id="GO:0008270">
    <property type="term" value="F:zinc ion binding"/>
    <property type="evidence" value="ECO:0007669"/>
    <property type="project" value="UniProtKB-KW"/>
</dbReference>
<keyword evidence="2" id="KW-0479">Metal-binding</keyword>
<sequence length="750" mass="83441">MASSDGEAEALPSTVSNYHFMDDRDEPISFHVLPIQWSEGKRQGGKKVKIFLHGTVDDGIQKIYKHVIAWKFDLSKGKPDIFVLSKENNWLRLLKPRKSFEDTVRSILITVQFLHYVKRNPETSYKSLCTHLSEVFGLYDVRHSHNDLLDHILLMRDSVERDDALARSKFLVNFLGEKPAKRQLSDEVIFSSLSLSLPSGIQGTKDLRFLDNHIEHDMIDGAENESSDIDSLFSSVCAFCDDGGDLLCCEGRCLRSFHPTVESAVGSDCKSLGFTKDEVDATQNYFCKNCKYKQHQCFACGKLGPSDKSSGAEVVPCFSAICGRFYHPRCVAKLLHRDNGVSAEELEKKIAMGGSFTCPIHKCCVCKQGENKKERDLQFAVCMRCPKSYHRKCLPRKIAFAKGGGSDGERLLIPRAWEGLLPKRILIYCTKHEMNEEGRTIIRDHLKFPDVEVKKTVTEENKKILTSESLVGREKVVSKKMVSLDELYRVTIPTERSEQKQEPSAEEVGGRNGDKVFSGFDSLRKVTINTASKKELKTFTSEEKKTSVGEHKRSSSNSNGEGECQKSLGHGNKRGNATLGKLQHGGKEKHRRGMVEISSVNKRCGIANHHSELSKTGNMQFGMSNSGTQLNIPVDTGSCSQVCTCRQRVPDLARCNLVSQDSVYDRIGLRSSSCCGHQGLAADSFSGMKPSSVVPYAPQWNKSNCSMPTALVNSYGPGERKPGYLGNPLGFAPGPHQNYSVHNSAGWLDE</sequence>
<evidence type="ECO:0000256" key="5">
    <source>
        <dbReference type="ARBA" id="ARBA00023242"/>
    </source>
</evidence>
<keyword evidence="3" id="KW-0863">Zinc-finger</keyword>
<dbReference type="Proteomes" id="UP000507245">
    <property type="component" value="Unassembled WGS sequence"/>
</dbReference>
<feature type="region of interest" description="Disordered" evidence="6">
    <location>
        <begin position="538"/>
        <end position="592"/>
    </location>
</feature>
<dbReference type="PANTHER" id="PTHR46235:SF13">
    <property type="entry name" value="EDM2-LIKE PROTEIN1"/>
    <property type="match status" value="1"/>
</dbReference>
<keyword evidence="4" id="KW-0862">Zinc</keyword>
<evidence type="ECO:0000256" key="4">
    <source>
        <dbReference type="ARBA" id="ARBA00022833"/>
    </source>
</evidence>
<gene>
    <name evidence="8" type="ORF">ORAREDHAP_LOCUS28010</name>
</gene>
<dbReference type="InterPro" id="IPR001965">
    <property type="entry name" value="Znf_PHD"/>
</dbReference>
<dbReference type="PANTHER" id="PTHR46235">
    <property type="entry name" value="PHD FINGER-CONTAINING PROTEIN DDB_G0268158"/>
    <property type="match status" value="1"/>
</dbReference>
<dbReference type="AlphaFoldDB" id="A0A6J5XBM4"/>
<comment type="subcellular location">
    <subcellularLocation>
        <location evidence="1">Nucleus</location>
    </subcellularLocation>
</comment>
<keyword evidence="5" id="KW-0539">Nucleus</keyword>
<dbReference type="Gene3D" id="3.30.40.10">
    <property type="entry name" value="Zinc/RING finger domain, C3HC4 (zinc finger)"/>
    <property type="match status" value="2"/>
</dbReference>